<evidence type="ECO:0000256" key="2">
    <source>
        <dbReference type="ARBA" id="ARBA00009347"/>
    </source>
</evidence>
<protein>
    <recommendedName>
        <fullName evidence="9">3-methylmercaptopropionyl-CoA dehydrogenase</fullName>
        <ecNumber evidence="8">1.3.99.41</ecNumber>
    </recommendedName>
</protein>
<comment type="function">
    <text evidence="7">Involved in the assimilation of dimethylsulphoniopropionate (DMSP), an important compound in the fixation of carbon in marine phytoplankton, by mediating the conversion of 3-(methylthio)propanoyl-CoA (MMPA-CoA) to 3-(methylthio)acryloyl-CoA (MTA-CoA).</text>
</comment>
<dbReference type="InterPro" id="IPR036250">
    <property type="entry name" value="AcylCo_DH-like_C"/>
</dbReference>
<dbReference type="InterPro" id="IPR009075">
    <property type="entry name" value="AcylCo_DH/oxidase_C"/>
</dbReference>
<dbReference type="EMBL" id="LR778301">
    <property type="protein sequence ID" value="CAB1369562.1"/>
    <property type="molecule type" value="Genomic_DNA"/>
</dbReference>
<evidence type="ECO:0000256" key="9">
    <source>
        <dbReference type="ARBA" id="ARBA00069043"/>
    </source>
</evidence>
<name>A0A6S6YAD5_9PROT</name>
<feature type="domain" description="Acyl-CoA dehydrogenase/oxidase C-terminal" evidence="11">
    <location>
        <begin position="284"/>
        <end position="449"/>
    </location>
</feature>
<dbReference type="InterPro" id="IPR046373">
    <property type="entry name" value="Acyl-CoA_Oxase/DH_mid-dom_sf"/>
</dbReference>
<feature type="domain" description="Acyl-CoA oxidase/dehydrogenase middle" evidence="12">
    <location>
        <begin position="162"/>
        <end position="266"/>
    </location>
</feature>
<evidence type="ECO:0000256" key="7">
    <source>
        <dbReference type="ARBA" id="ARBA00058683"/>
    </source>
</evidence>
<dbReference type="Pfam" id="PF02770">
    <property type="entry name" value="Acyl-CoA_dh_M"/>
    <property type="match status" value="1"/>
</dbReference>
<evidence type="ECO:0000256" key="4">
    <source>
        <dbReference type="ARBA" id="ARBA00022827"/>
    </source>
</evidence>
<dbReference type="InterPro" id="IPR037069">
    <property type="entry name" value="AcylCoA_DH/ox_N_sf"/>
</dbReference>
<dbReference type="PANTHER" id="PTHR42803:SF1">
    <property type="entry name" value="BROAD-SPECIFICITY LINEAR ACYL-COA DEHYDROGENASE FADE5"/>
    <property type="match status" value="1"/>
</dbReference>
<dbReference type="InterPro" id="IPR009100">
    <property type="entry name" value="AcylCoA_DH/oxidase_NM_dom_sf"/>
</dbReference>
<dbReference type="OrthoDB" id="9764895at2"/>
<organism evidence="15 16">
    <name type="scientific">Denitratisoma oestradiolicum</name>
    <dbReference type="NCBI Taxonomy" id="311182"/>
    <lineage>
        <taxon>Bacteria</taxon>
        <taxon>Pseudomonadati</taxon>
        <taxon>Pseudomonadota</taxon>
        <taxon>Betaproteobacteria</taxon>
        <taxon>Nitrosomonadales</taxon>
        <taxon>Sterolibacteriaceae</taxon>
        <taxon>Denitratisoma</taxon>
    </lineage>
</organism>
<comment type="similarity">
    <text evidence="2 10">Belongs to the acyl-CoA dehydrogenase family.</text>
</comment>
<dbReference type="InterPro" id="IPR013786">
    <property type="entry name" value="AcylCoA_DH/ox_N"/>
</dbReference>
<keyword evidence="4 10" id="KW-0274">FAD</keyword>
<evidence type="ECO:0000313" key="16">
    <source>
        <dbReference type="Proteomes" id="UP000515733"/>
    </source>
</evidence>
<evidence type="ECO:0000313" key="15">
    <source>
        <dbReference type="EMBL" id="CAB1369562.1"/>
    </source>
</evidence>
<dbReference type="AlphaFoldDB" id="A0A6S6YAD5"/>
<evidence type="ECO:0000259" key="14">
    <source>
        <dbReference type="Pfam" id="PF12806"/>
    </source>
</evidence>
<feature type="domain" description="Acyl-CoA dehydrogenase/oxidase N-terminal" evidence="13">
    <location>
        <begin position="40"/>
        <end position="156"/>
    </location>
</feature>
<dbReference type="InterPro" id="IPR025878">
    <property type="entry name" value="Acyl-CoA_dh-like_C_dom"/>
</dbReference>
<comment type="catalytic activity">
    <reaction evidence="6">
        <text>3-(methylsulfanyl)propanoyl-CoA + oxidized [electron-transfer flavoprotein] + H(+) = 3-(methylsulfanyl)acryloyl-CoA + reduced [electron-transfer flavoprotein]</text>
        <dbReference type="Rhea" id="RHEA:52612"/>
        <dbReference type="Rhea" id="RHEA-COMP:10685"/>
        <dbReference type="Rhea" id="RHEA-COMP:10686"/>
        <dbReference type="ChEBI" id="CHEBI:15378"/>
        <dbReference type="ChEBI" id="CHEBI:57692"/>
        <dbReference type="ChEBI" id="CHEBI:58307"/>
        <dbReference type="ChEBI" id="CHEBI:82815"/>
        <dbReference type="ChEBI" id="CHEBI:84994"/>
        <dbReference type="EC" id="1.3.99.41"/>
    </reaction>
    <physiologicalReaction direction="left-to-right" evidence="6">
        <dbReference type="Rhea" id="RHEA:52613"/>
    </physiologicalReaction>
</comment>
<dbReference type="Proteomes" id="UP000515733">
    <property type="component" value="Chromosome"/>
</dbReference>
<dbReference type="Gene3D" id="1.10.540.10">
    <property type="entry name" value="Acyl-CoA dehydrogenase/oxidase, N-terminal domain"/>
    <property type="match status" value="1"/>
</dbReference>
<proteinExistence type="inferred from homology"/>
<evidence type="ECO:0000259" key="11">
    <source>
        <dbReference type="Pfam" id="PF00441"/>
    </source>
</evidence>
<keyword evidence="3 10" id="KW-0285">Flavoprotein</keyword>
<feature type="domain" description="Acetyl-CoA dehydrogenase-like C-terminal" evidence="14">
    <location>
        <begin position="469"/>
        <end position="589"/>
    </location>
</feature>
<dbReference type="PANTHER" id="PTHR42803">
    <property type="entry name" value="ACYL-COA DEHYDROGENASE"/>
    <property type="match status" value="1"/>
</dbReference>
<dbReference type="InterPro" id="IPR006091">
    <property type="entry name" value="Acyl-CoA_Oxase/DH_mid-dom"/>
</dbReference>
<dbReference type="SUPFAM" id="SSF56645">
    <property type="entry name" value="Acyl-CoA dehydrogenase NM domain-like"/>
    <property type="match status" value="1"/>
</dbReference>
<evidence type="ECO:0000256" key="10">
    <source>
        <dbReference type="RuleBase" id="RU362125"/>
    </source>
</evidence>
<dbReference type="Pfam" id="PF00441">
    <property type="entry name" value="Acyl-CoA_dh_1"/>
    <property type="match status" value="1"/>
</dbReference>
<evidence type="ECO:0000256" key="6">
    <source>
        <dbReference type="ARBA" id="ARBA00051388"/>
    </source>
</evidence>
<dbReference type="Gene3D" id="1.20.140.10">
    <property type="entry name" value="Butyryl-CoA Dehydrogenase, subunit A, domain 3"/>
    <property type="match status" value="1"/>
</dbReference>
<dbReference type="KEGG" id="doe:DENOEST_2397"/>
<comment type="cofactor">
    <cofactor evidence="1 10">
        <name>FAD</name>
        <dbReference type="ChEBI" id="CHEBI:57692"/>
    </cofactor>
</comment>
<keyword evidence="16" id="KW-1185">Reference proteome</keyword>
<evidence type="ECO:0000259" key="13">
    <source>
        <dbReference type="Pfam" id="PF02771"/>
    </source>
</evidence>
<evidence type="ECO:0000256" key="1">
    <source>
        <dbReference type="ARBA" id="ARBA00001974"/>
    </source>
</evidence>
<dbReference type="Gene3D" id="2.40.110.10">
    <property type="entry name" value="Butyryl-CoA Dehydrogenase, subunit A, domain 2"/>
    <property type="match status" value="1"/>
</dbReference>
<accession>A0A6S6YAD5</accession>
<evidence type="ECO:0000256" key="5">
    <source>
        <dbReference type="ARBA" id="ARBA00023002"/>
    </source>
</evidence>
<dbReference type="EC" id="1.3.99.41" evidence="8"/>
<reference evidence="15 16" key="1">
    <citation type="submission" date="2020-03" db="EMBL/GenBank/DDBJ databases">
        <authorList>
            <consortium name="Genoscope - CEA"/>
            <person name="William W."/>
        </authorList>
    </citation>
    <scope>NUCLEOTIDE SEQUENCE [LARGE SCALE GENOMIC DNA]</scope>
    <source>
        <strain evidence="16">DSM 16959</strain>
    </source>
</reference>
<sequence>MHIYSPPLRDISFALYELAGLVRDSYFPESEENASEVITAVLEEAGRFAAEVLAPLSRSGDKEGVNLSEGQVHTATGFRDAYLRFSENGWNALSCPVQYGGHGLPRLLSAAVNEMWKSANHAFSLCPMLTMGAIEALSLYGTEAQKTTYLPNMVSGHWTGTMNLTEPQAGSDLAAIRTRAVPHHDGTYRLFGEKIFITWGDHDMTENIVHLVLARTPGAPTGVRGISLFVVPKYLVREDGSIGSRNDVHCVSLERKLGIHASPTCVMAYGNNEGAVGTLVGKENEGLKYMFAMMNAARFAVGLEGLAVAEAAFQKAKSYAKDRVQSRAIEGSVNPVAIIHHPDVRRMLMTMKAQIEAMRGLAYTVAAAQDHASHHPDISVRQQQQSFVDLMTPVIKGWLTETGNEIASLGLQIHGGMGYIEETGASQYFRDARITTIYEGTTGIQANDLIGRKVVLDEGKAARHLLLQMRTTLDEMTALKDSQWEECVRQLARGISSLECAIDHIVGHYKSNVQSVAASGVIFLKLLGIVSGGWIMAKAALASGKQIQAGSTDGFYRTKIETSHFYSQHFLPLAPALAEIIIHGGASVLFVSTDEF</sequence>
<evidence type="ECO:0000256" key="8">
    <source>
        <dbReference type="ARBA" id="ARBA00066694"/>
    </source>
</evidence>
<dbReference type="SUPFAM" id="SSF47203">
    <property type="entry name" value="Acyl-CoA dehydrogenase C-terminal domain-like"/>
    <property type="match status" value="1"/>
</dbReference>
<dbReference type="InterPro" id="IPR052166">
    <property type="entry name" value="Diverse_Acyl-CoA_DH"/>
</dbReference>
<dbReference type="RefSeq" id="WP_145772404.1">
    <property type="nucleotide sequence ID" value="NZ_LR778301.1"/>
</dbReference>
<dbReference type="GO" id="GO:0016627">
    <property type="term" value="F:oxidoreductase activity, acting on the CH-CH group of donors"/>
    <property type="evidence" value="ECO:0007669"/>
    <property type="project" value="InterPro"/>
</dbReference>
<dbReference type="Pfam" id="PF12806">
    <property type="entry name" value="Acyl-CoA_dh_C"/>
    <property type="match status" value="1"/>
</dbReference>
<gene>
    <name evidence="15" type="primary">dmdC</name>
    <name evidence="15" type="ORF">DENOEST_2397</name>
</gene>
<dbReference type="GO" id="GO:0050660">
    <property type="term" value="F:flavin adenine dinucleotide binding"/>
    <property type="evidence" value="ECO:0007669"/>
    <property type="project" value="InterPro"/>
</dbReference>
<dbReference type="Pfam" id="PF02771">
    <property type="entry name" value="Acyl-CoA_dh_N"/>
    <property type="match status" value="1"/>
</dbReference>
<evidence type="ECO:0000256" key="3">
    <source>
        <dbReference type="ARBA" id="ARBA00022630"/>
    </source>
</evidence>
<evidence type="ECO:0000259" key="12">
    <source>
        <dbReference type="Pfam" id="PF02770"/>
    </source>
</evidence>
<keyword evidence="5 10" id="KW-0560">Oxidoreductase</keyword>
<dbReference type="FunFam" id="2.40.110.10:FF:000031">
    <property type="entry name" value="Acyl-CoA dehydrogenase, putative"/>
    <property type="match status" value="1"/>
</dbReference>